<dbReference type="InterPro" id="IPR034753">
    <property type="entry name" value="hSac2"/>
</dbReference>
<accession>A0A8T0FV09</accession>
<feature type="domain" description="HSac2" evidence="3">
    <location>
        <begin position="95"/>
        <end position="247"/>
    </location>
</feature>
<feature type="compositionally biased region" description="Polar residues" evidence="2">
    <location>
        <begin position="65"/>
        <end position="81"/>
    </location>
</feature>
<evidence type="ECO:0000256" key="2">
    <source>
        <dbReference type="SAM" id="MobiDB-lite"/>
    </source>
</evidence>
<feature type="compositionally biased region" description="Basic and acidic residues" evidence="2">
    <location>
        <begin position="1"/>
        <end position="12"/>
    </location>
</feature>
<comment type="similarity">
    <text evidence="1">Belongs to the TPRG1 family.</text>
</comment>
<evidence type="ECO:0000313" key="4">
    <source>
        <dbReference type="EMBL" id="KAF8793489.1"/>
    </source>
</evidence>
<reference evidence="4" key="2">
    <citation type="submission" date="2020-06" db="EMBL/GenBank/DDBJ databases">
        <authorList>
            <person name="Sheffer M."/>
        </authorList>
    </citation>
    <scope>NUCLEOTIDE SEQUENCE</scope>
</reference>
<dbReference type="AlphaFoldDB" id="A0A8T0FV09"/>
<dbReference type="PROSITE" id="PS51791">
    <property type="entry name" value="HSAC2"/>
    <property type="match status" value="1"/>
</dbReference>
<dbReference type="EMBL" id="JABXBU010000003">
    <property type="protein sequence ID" value="KAF8793489.1"/>
    <property type="molecule type" value="Genomic_DNA"/>
</dbReference>
<evidence type="ECO:0000256" key="1">
    <source>
        <dbReference type="ARBA" id="ARBA00009163"/>
    </source>
</evidence>
<proteinExistence type="inferred from homology"/>
<dbReference type="PANTHER" id="PTHR31108">
    <property type="entry name" value="TUMOR PROTEIN P63-REGULATED GENE 1-LIKE PROTEIN"/>
    <property type="match status" value="1"/>
</dbReference>
<reference evidence="4" key="1">
    <citation type="journal article" date="2020" name="bioRxiv">
        <title>Chromosome-level reference genome of the European wasp spider Argiope bruennichi: a resource for studies on range expansion and evolutionary adaptation.</title>
        <authorList>
            <person name="Sheffer M.M."/>
            <person name="Hoppe A."/>
            <person name="Krehenwinkel H."/>
            <person name="Uhl G."/>
            <person name="Kuss A.W."/>
            <person name="Jensen L."/>
            <person name="Jensen C."/>
            <person name="Gillespie R.G."/>
            <person name="Hoff K.J."/>
            <person name="Prost S."/>
        </authorList>
    </citation>
    <scope>NUCLEOTIDE SEQUENCE</scope>
</reference>
<gene>
    <name evidence="4" type="ORF">HNY73_004963</name>
</gene>
<evidence type="ECO:0000313" key="5">
    <source>
        <dbReference type="Proteomes" id="UP000807504"/>
    </source>
</evidence>
<feature type="compositionally biased region" description="Polar residues" evidence="2">
    <location>
        <begin position="14"/>
        <end position="26"/>
    </location>
</feature>
<feature type="compositionally biased region" description="Basic and acidic residues" evidence="2">
    <location>
        <begin position="27"/>
        <end position="39"/>
    </location>
</feature>
<dbReference type="GO" id="GO:0005737">
    <property type="term" value="C:cytoplasm"/>
    <property type="evidence" value="ECO:0007669"/>
    <property type="project" value="TreeGrafter"/>
</dbReference>
<evidence type="ECO:0000259" key="3">
    <source>
        <dbReference type="PROSITE" id="PS51791"/>
    </source>
</evidence>
<sequence>MANSKDYKDIGLSEKNQNVSGSSPSSDFDRLEDCNEAEFRGATLSLSQETSPPESIAASACDDPNGNTEIDGTAGNRRSSSIRPLHTSSIQDFFAVREGALQKAAEHCRPVILDHMDGDLRGIWLLTEIDHWDAEKERLIFLTENSLISLKYDFITLKLLDYTRHSLKQFTQIIIGELKYPDKSLMPKINGAMDFVKQRIIPKLRQGRSFRQPSNTMQLSVVDNKPRSAVARNQLGVQCSWHSSEQIPVLKRWNPWSRDIPWVTYTSHPLFKMDTNEKNNYNIEDFSKKLMATVCGDNMTENSVTTPTSGSCKVLYQPIIIESYAGLAAALHNANELGFFKSRGKDRIIKNQVSSHICRIVFVTQLNFPVASHLGRRIIGVPKMAIQCFKYLNDSSNLFKEDLKLMLYRLLINLSISTNSPALINIC</sequence>
<dbReference type="Pfam" id="PF12456">
    <property type="entry name" value="hSac2"/>
    <property type="match status" value="1"/>
</dbReference>
<dbReference type="PANTHER" id="PTHR31108:SF1">
    <property type="entry name" value="HSAC2 DOMAIN-CONTAINING PROTEIN"/>
    <property type="match status" value="1"/>
</dbReference>
<keyword evidence="5" id="KW-1185">Reference proteome</keyword>
<dbReference type="Proteomes" id="UP000807504">
    <property type="component" value="Unassembled WGS sequence"/>
</dbReference>
<feature type="region of interest" description="Disordered" evidence="2">
    <location>
        <begin position="1"/>
        <end position="81"/>
    </location>
</feature>
<comment type="caution">
    <text evidence="4">The sequence shown here is derived from an EMBL/GenBank/DDBJ whole genome shotgun (WGS) entry which is preliminary data.</text>
</comment>
<organism evidence="4 5">
    <name type="scientific">Argiope bruennichi</name>
    <name type="common">Wasp spider</name>
    <name type="synonym">Aranea bruennichi</name>
    <dbReference type="NCBI Taxonomy" id="94029"/>
    <lineage>
        <taxon>Eukaryota</taxon>
        <taxon>Metazoa</taxon>
        <taxon>Ecdysozoa</taxon>
        <taxon>Arthropoda</taxon>
        <taxon>Chelicerata</taxon>
        <taxon>Arachnida</taxon>
        <taxon>Araneae</taxon>
        <taxon>Araneomorphae</taxon>
        <taxon>Entelegynae</taxon>
        <taxon>Araneoidea</taxon>
        <taxon>Araneidae</taxon>
        <taxon>Argiope</taxon>
    </lineage>
</organism>
<dbReference type="InterPro" id="IPR040242">
    <property type="entry name" value="TPRG1-like"/>
</dbReference>
<protein>
    <submittedName>
        <fullName evidence="4">Tumor protein p63-regulated protein 1-like</fullName>
    </submittedName>
</protein>
<dbReference type="InterPro" id="IPR022158">
    <property type="entry name" value="Inositol_phosphatase"/>
</dbReference>
<name>A0A8T0FV09_ARGBR</name>
<feature type="compositionally biased region" description="Polar residues" evidence="2">
    <location>
        <begin position="44"/>
        <end position="53"/>
    </location>
</feature>